<dbReference type="EMBL" id="PIOC01000017">
    <property type="protein sequence ID" value="RDW18302.1"/>
    <property type="molecule type" value="Genomic_DNA"/>
</dbReference>
<keyword evidence="1" id="KW-0732">Signal</keyword>
<dbReference type="PROSITE" id="PS51257">
    <property type="entry name" value="PROKAR_LIPOPROTEIN"/>
    <property type="match status" value="1"/>
</dbReference>
<keyword evidence="3" id="KW-1185">Reference proteome</keyword>
<reference evidence="3" key="1">
    <citation type="submission" date="2017-11" db="EMBL/GenBank/DDBJ databases">
        <authorList>
            <person name="Zhu W."/>
        </authorList>
    </citation>
    <scope>NUCLEOTIDE SEQUENCE [LARGE SCALE GENOMIC DNA]</scope>
    <source>
        <strain evidence="3">CAU 1183</strain>
    </source>
</reference>
<protein>
    <recommendedName>
        <fullName evidence="4">DUF4363 domain-containing protein</fullName>
    </recommendedName>
</protein>
<dbReference type="OrthoDB" id="2704571at2"/>
<feature type="signal peptide" evidence="1">
    <location>
        <begin position="1"/>
        <end position="24"/>
    </location>
</feature>
<evidence type="ECO:0000313" key="2">
    <source>
        <dbReference type="EMBL" id="RDW18302.1"/>
    </source>
</evidence>
<evidence type="ECO:0000256" key="1">
    <source>
        <dbReference type="SAM" id="SignalP"/>
    </source>
</evidence>
<dbReference type="Proteomes" id="UP000257143">
    <property type="component" value="Unassembled WGS sequence"/>
</dbReference>
<comment type="caution">
    <text evidence="2">The sequence shown here is derived from an EMBL/GenBank/DDBJ whole genome shotgun (WGS) entry which is preliminary data.</text>
</comment>
<organism evidence="2 3">
    <name type="scientific">Oceanobacillus arenosus</name>
    <dbReference type="NCBI Taxonomy" id="1229153"/>
    <lineage>
        <taxon>Bacteria</taxon>
        <taxon>Bacillati</taxon>
        <taxon>Bacillota</taxon>
        <taxon>Bacilli</taxon>
        <taxon>Bacillales</taxon>
        <taxon>Bacillaceae</taxon>
        <taxon>Oceanobacillus</taxon>
    </lineage>
</organism>
<evidence type="ECO:0000313" key="3">
    <source>
        <dbReference type="Proteomes" id="UP000257143"/>
    </source>
</evidence>
<accession>A0A3D8PRG4</accession>
<feature type="chain" id="PRO_5017787849" description="DUF4363 domain-containing protein" evidence="1">
    <location>
        <begin position="25"/>
        <end position="114"/>
    </location>
</feature>
<evidence type="ECO:0008006" key="4">
    <source>
        <dbReference type="Google" id="ProtNLM"/>
    </source>
</evidence>
<dbReference type="Pfam" id="PF14276">
    <property type="entry name" value="DUF4363"/>
    <property type="match status" value="1"/>
</dbReference>
<dbReference type="AlphaFoldDB" id="A0A3D8PRG4"/>
<proteinExistence type="predicted"/>
<dbReference type="InterPro" id="IPR025373">
    <property type="entry name" value="DUF4363"/>
</dbReference>
<gene>
    <name evidence="2" type="ORF">CWR48_12025</name>
</gene>
<name>A0A3D8PRG4_9BACI</name>
<sequence>MIKKLLISLFLVAILSGCTNPVGGDYFFEQIDIIEQAMNERQIDWQQIEVQSKELKKLYKENKWRTQLIGDEREYEGLSESIAILIAAVDEKDATQAKVELATIKSIIEDIYSL</sequence>
<dbReference type="RefSeq" id="WP_115773482.1">
    <property type="nucleotide sequence ID" value="NZ_PIOC01000017.1"/>
</dbReference>